<dbReference type="InterPro" id="IPR015421">
    <property type="entry name" value="PyrdxlP-dep_Trfase_major"/>
</dbReference>
<dbReference type="InterPro" id="IPR049704">
    <property type="entry name" value="Aminotrans_3_PPA_site"/>
</dbReference>
<accession>A0ABR2UMS6</accession>
<keyword evidence="5" id="KW-0808">Transferase</keyword>
<dbReference type="NCBIfam" id="NF005685">
    <property type="entry name" value="PRK07483.1"/>
    <property type="match status" value="1"/>
</dbReference>
<dbReference type="PANTHER" id="PTHR43094:SF1">
    <property type="entry name" value="AMINOTRANSFERASE CLASS-III"/>
    <property type="match status" value="1"/>
</dbReference>
<feature type="compositionally biased region" description="Basic and acidic residues" evidence="4">
    <location>
        <begin position="17"/>
        <end position="26"/>
    </location>
</feature>
<name>A0ABR2UMS6_9PEZI</name>
<proteinExistence type="inferred from homology"/>
<dbReference type="Gene3D" id="3.40.640.10">
    <property type="entry name" value="Type I PLP-dependent aspartate aminotransferase-like (Major domain)"/>
    <property type="match status" value="1"/>
</dbReference>
<dbReference type="SUPFAM" id="SSF53383">
    <property type="entry name" value="PLP-dependent transferases"/>
    <property type="match status" value="1"/>
</dbReference>
<protein>
    <submittedName>
        <fullName evidence="5">Pyridoxal phosphate-dependent transferase, major region, subdomain 2</fullName>
    </submittedName>
</protein>
<comment type="similarity">
    <text evidence="1 3">Belongs to the class-III pyridoxal-phosphate-dependent aminotransferase family.</text>
</comment>
<dbReference type="InterPro" id="IPR015424">
    <property type="entry name" value="PyrdxlP-dep_Trfase"/>
</dbReference>
<sequence length="482" mass="51910">MAPGLLSDAPLPSCETDETRSDERKNSSSSKTYWETHPHPSLMHRSLHTRPIVVEKASKHTLYLHNGQAILDGCGGAAVSIIGNGNTEVINAITTQASQVPYVHTLAYTTQPAEELANLLVGDRPGGLSKAFFVGSGSEAVDGAMKLARQYFYEKGEKSRTHFIARRQGYHGNCFGSMSLSNNVSRLAPYHDVLLPNVSHVSPSFPYRYQKEGESTDSYVDRLACELDEEFQRIGPGKVIAFVAETVGGATSGCITAAPGYFAAVSKVCKRHGALLILDEIMCGLGRTGHLFAWEAEGVVPDIMTIGKALGGGYVPVSGILIHESVVAVLDRGTGAFNHGQTYQAHPLSCAAALAVQTIVKREGLVKRSAVMGERLGALLQTSFGNEAHVGDIRGRGLFWALEFVEDRDSKRPFDPSIKFGMQVQAQAMEYGVAVYPGFGTVNGTVGDHILFAPAFTISDHELETIVSTVLRAYKAVVQRLV</sequence>
<dbReference type="Gene3D" id="3.90.1150.10">
    <property type="entry name" value="Aspartate Aminotransferase, domain 1"/>
    <property type="match status" value="1"/>
</dbReference>
<dbReference type="InterPro" id="IPR005814">
    <property type="entry name" value="Aminotrans_3"/>
</dbReference>
<dbReference type="PROSITE" id="PS00600">
    <property type="entry name" value="AA_TRANSFER_CLASS_3"/>
    <property type="match status" value="1"/>
</dbReference>
<evidence type="ECO:0000313" key="5">
    <source>
        <dbReference type="EMBL" id="KAK9415746.1"/>
    </source>
</evidence>
<evidence type="ECO:0000256" key="4">
    <source>
        <dbReference type="SAM" id="MobiDB-lite"/>
    </source>
</evidence>
<evidence type="ECO:0000313" key="6">
    <source>
        <dbReference type="Proteomes" id="UP001408356"/>
    </source>
</evidence>
<comment type="caution">
    <text evidence="5">The sequence shown here is derived from an EMBL/GenBank/DDBJ whole genome shotgun (WGS) entry which is preliminary data.</text>
</comment>
<dbReference type="EMBL" id="JARVKF010000413">
    <property type="protein sequence ID" value="KAK9415746.1"/>
    <property type="molecule type" value="Genomic_DNA"/>
</dbReference>
<keyword evidence="6" id="KW-1185">Reference proteome</keyword>
<evidence type="ECO:0000256" key="1">
    <source>
        <dbReference type="ARBA" id="ARBA00008954"/>
    </source>
</evidence>
<organism evidence="5 6">
    <name type="scientific">Seiridium unicorne</name>
    <dbReference type="NCBI Taxonomy" id="138068"/>
    <lineage>
        <taxon>Eukaryota</taxon>
        <taxon>Fungi</taxon>
        <taxon>Dikarya</taxon>
        <taxon>Ascomycota</taxon>
        <taxon>Pezizomycotina</taxon>
        <taxon>Sordariomycetes</taxon>
        <taxon>Xylariomycetidae</taxon>
        <taxon>Amphisphaeriales</taxon>
        <taxon>Sporocadaceae</taxon>
        <taxon>Seiridium</taxon>
    </lineage>
</organism>
<dbReference type="PANTHER" id="PTHR43094">
    <property type="entry name" value="AMINOTRANSFERASE"/>
    <property type="match status" value="1"/>
</dbReference>
<gene>
    <name evidence="5" type="ORF">SUNI508_10224</name>
</gene>
<dbReference type="Proteomes" id="UP001408356">
    <property type="component" value="Unassembled WGS sequence"/>
</dbReference>
<dbReference type="GO" id="GO:0016740">
    <property type="term" value="F:transferase activity"/>
    <property type="evidence" value="ECO:0007669"/>
    <property type="project" value="UniProtKB-KW"/>
</dbReference>
<dbReference type="Pfam" id="PF00202">
    <property type="entry name" value="Aminotran_3"/>
    <property type="match status" value="1"/>
</dbReference>
<reference evidence="5 6" key="1">
    <citation type="journal article" date="2024" name="J. Plant Pathol.">
        <title>Sequence and assembly of the genome of Seiridium unicorne, isolate CBS 538.82, causal agent of cypress canker disease.</title>
        <authorList>
            <person name="Scali E."/>
            <person name="Rocca G.D."/>
            <person name="Danti R."/>
            <person name="Garbelotto M."/>
            <person name="Barberini S."/>
            <person name="Baroncelli R."/>
            <person name="Emiliani G."/>
        </authorList>
    </citation>
    <scope>NUCLEOTIDE SEQUENCE [LARGE SCALE GENOMIC DNA]</scope>
    <source>
        <strain evidence="5 6">BM-138-508</strain>
    </source>
</reference>
<dbReference type="CDD" id="cd00610">
    <property type="entry name" value="OAT_like"/>
    <property type="match status" value="1"/>
</dbReference>
<evidence type="ECO:0000256" key="2">
    <source>
        <dbReference type="ARBA" id="ARBA00022898"/>
    </source>
</evidence>
<feature type="region of interest" description="Disordered" evidence="4">
    <location>
        <begin position="1"/>
        <end position="46"/>
    </location>
</feature>
<dbReference type="InterPro" id="IPR015422">
    <property type="entry name" value="PyrdxlP-dep_Trfase_small"/>
</dbReference>
<evidence type="ECO:0000256" key="3">
    <source>
        <dbReference type="RuleBase" id="RU003560"/>
    </source>
</evidence>
<keyword evidence="2 3" id="KW-0663">Pyridoxal phosphate</keyword>